<protein>
    <recommendedName>
        <fullName evidence="1">AB hydrolase-1 domain-containing protein</fullName>
    </recommendedName>
</protein>
<dbReference type="EMBL" id="JOPB01000001">
    <property type="protein sequence ID" value="OUI79430.1"/>
    <property type="molecule type" value="Genomic_DNA"/>
</dbReference>
<gene>
    <name evidence="2" type="ORF">HK18_02385</name>
</gene>
<dbReference type="SUPFAM" id="SSF53474">
    <property type="entry name" value="alpha/beta-Hydrolases"/>
    <property type="match status" value="1"/>
</dbReference>
<dbReference type="InterPro" id="IPR029058">
    <property type="entry name" value="AB_hydrolase_fold"/>
</dbReference>
<feature type="domain" description="AB hydrolase-1" evidence="1">
    <location>
        <begin position="7"/>
        <end position="212"/>
    </location>
</feature>
<evidence type="ECO:0000313" key="3">
    <source>
        <dbReference type="Proteomes" id="UP000194946"/>
    </source>
</evidence>
<name>A0A251ZXN0_9PROT</name>
<dbReference type="AlphaFoldDB" id="A0A251ZXN0"/>
<dbReference type="Gene3D" id="3.40.50.1820">
    <property type="entry name" value="alpha/beta hydrolase"/>
    <property type="match status" value="1"/>
</dbReference>
<proteinExistence type="predicted"/>
<evidence type="ECO:0000259" key="1">
    <source>
        <dbReference type="Pfam" id="PF12697"/>
    </source>
</evidence>
<keyword evidence="3" id="KW-1185">Reference proteome</keyword>
<organism evidence="2 3">
    <name type="scientific">Commensalibacter intestini</name>
    <dbReference type="NCBI Taxonomy" id="479936"/>
    <lineage>
        <taxon>Bacteria</taxon>
        <taxon>Pseudomonadati</taxon>
        <taxon>Pseudomonadota</taxon>
        <taxon>Alphaproteobacteria</taxon>
        <taxon>Acetobacterales</taxon>
        <taxon>Acetobacteraceae</taxon>
    </lineage>
</organism>
<dbReference type="Proteomes" id="UP000194946">
    <property type="component" value="Unassembled WGS sequence"/>
</dbReference>
<sequence length="221" mass="25232">MSQQYHLIFVHGWGFSKEFWKPVTGLLQDFPMHSIDLGFINNNHTSNDIIQIISEQQQNTVAIGHSLGFLYLLKQFPHKFHHYVAINSFLRFSKNDDYPAGVPPRILQRMSKEIDKDVHSVLSQFYQQCQSSDSIPSKINSVQLKTGLQYLGIEDFRNDLPLLSDKLTIIASDNDPVVSAAMTKDSFKTHPIHWVQDDTHLLPITQPDLCAETIRNIALTS</sequence>
<dbReference type="InterPro" id="IPR000073">
    <property type="entry name" value="AB_hydrolase_1"/>
</dbReference>
<evidence type="ECO:0000313" key="2">
    <source>
        <dbReference type="EMBL" id="OUI79430.1"/>
    </source>
</evidence>
<comment type="caution">
    <text evidence="2">The sequence shown here is derived from an EMBL/GenBank/DDBJ whole genome shotgun (WGS) entry which is preliminary data.</text>
</comment>
<accession>A0A251ZXN0</accession>
<dbReference type="Pfam" id="PF12697">
    <property type="entry name" value="Abhydrolase_6"/>
    <property type="match status" value="1"/>
</dbReference>
<reference evidence="3" key="1">
    <citation type="submission" date="2014-06" db="EMBL/GenBank/DDBJ databases">
        <authorList>
            <person name="Winans N.J."/>
            <person name="Newell P.D."/>
            <person name="Douglas A.E."/>
        </authorList>
    </citation>
    <scope>NUCLEOTIDE SEQUENCE [LARGE SCALE GENOMIC DNA]</scope>
    <source>
        <strain evidence="3">DmL_052</strain>
    </source>
</reference>